<name>A0A6J4KC36_9BACT</name>
<evidence type="ECO:0000313" key="2">
    <source>
        <dbReference type="EMBL" id="CAA9300783.1"/>
    </source>
</evidence>
<proteinExistence type="predicted"/>
<gene>
    <name evidence="2" type="ORF">AVDCRST_MAG40-341</name>
</gene>
<feature type="compositionally biased region" description="Basic residues" evidence="1">
    <location>
        <begin position="80"/>
        <end position="115"/>
    </location>
</feature>
<accession>A0A6J4KC36</accession>
<feature type="non-terminal residue" evidence="2">
    <location>
        <position position="198"/>
    </location>
</feature>
<sequence>EAHARVGSRGGRSGGLPGQPDDRPPRRWPDRTLALRSAGGARRRPGVRARRAAREVPRGRVRVEPGRGAASGQRDGGGARPHRRHGARRRPRGHLGGAHRPRRPRRDPRAARVARRRIRGAELDLSARAGHRVRLPRRFAVGPLRRRQRAGQRVRQPGRRGVGGGERRIRRGLRGHHRRGGAGEPPRSGRERLDQPVR</sequence>
<feature type="compositionally biased region" description="Basic residues" evidence="1">
    <location>
        <begin position="144"/>
        <end position="158"/>
    </location>
</feature>
<feature type="region of interest" description="Disordered" evidence="1">
    <location>
        <begin position="1"/>
        <end position="115"/>
    </location>
</feature>
<feature type="compositionally biased region" description="Gly residues" evidence="1">
    <location>
        <begin position="8"/>
        <end position="17"/>
    </location>
</feature>
<dbReference type="AlphaFoldDB" id="A0A6J4KC36"/>
<reference evidence="2" key="1">
    <citation type="submission" date="2020-02" db="EMBL/GenBank/DDBJ databases">
        <authorList>
            <person name="Meier V. D."/>
        </authorList>
    </citation>
    <scope>NUCLEOTIDE SEQUENCE</scope>
    <source>
        <strain evidence="2">AVDCRST_MAG40</strain>
    </source>
</reference>
<feature type="compositionally biased region" description="Basic and acidic residues" evidence="1">
    <location>
        <begin position="20"/>
        <end position="30"/>
    </location>
</feature>
<feature type="compositionally biased region" description="Basic residues" evidence="1">
    <location>
        <begin position="168"/>
        <end position="180"/>
    </location>
</feature>
<evidence type="ECO:0000256" key="1">
    <source>
        <dbReference type="SAM" id="MobiDB-lite"/>
    </source>
</evidence>
<feature type="compositionally biased region" description="Basic and acidic residues" evidence="1">
    <location>
        <begin position="52"/>
        <end position="65"/>
    </location>
</feature>
<organism evidence="2">
    <name type="scientific">uncultured Gemmatimonadaceae bacterium</name>
    <dbReference type="NCBI Taxonomy" id="246130"/>
    <lineage>
        <taxon>Bacteria</taxon>
        <taxon>Pseudomonadati</taxon>
        <taxon>Gemmatimonadota</taxon>
        <taxon>Gemmatimonadia</taxon>
        <taxon>Gemmatimonadales</taxon>
        <taxon>Gemmatimonadaceae</taxon>
        <taxon>environmental samples</taxon>
    </lineage>
</organism>
<feature type="non-terminal residue" evidence="2">
    <location>
        <position position="1"/>
    </location>
</feature>
<protein>
    <submittedName>
        <fullName evidence="2">Uncharacterized protein</fullName>
    </submittedName>
</protein>
<dbReference type="EMBL" id="CADCTX010000097">
    <property type="protein sequence ID" value="CAA9300783.1"/>
    <property type="molecule type" value="Genomic_DNA"/>
</dbReference>
<feature type="compositionally biased region" description="Basic residues" evidence="1">
    <location>
        <begin position="41"/>
        <end position="51"/>
    </location>
</feature>
<feature type="region of interest" description="Disordered" evidence="1">
    <location>
        <begin position="139"/>
        <end position="198"/>
    </location>
</feature>
<feature type="compositionally biased region" description="Basic and acidic residues" evidence="1">
    <location>
        <begin position="187"/>
        <end position="198"/>
    </location>
</feature>